<reference evidence="2 3" key="1">
    <citation type="submission" date="2024-02" db="EMBL/GenBank/DDBJ databases">
        <authorList>
            <person name="Vignale AGUSTIN F."/>
            <person name="Sosa J E."/>
            <person name="Modenutti C."/>
        </authorList>
    </citation>
    <scope>NUCLEOTIDE SEQUENCE [LARGE SCALE GENOMIC DNA]</scope>
</reference>
<dbReference type="SMART" id="SM00698">
    <property type="entry name" value="MORN"/>
    <property type="match status" value="4"/>
</dbReference>
<feature type="non-terminal residue" evidence="2">
    <location>
        <position position="1"/>
    </location>
</feature>
<dbReference type="Proteomes" id="UP001642360">
    <property type="component" value="Unassembled WGS sequence"/>
</dbReference>
<keyword evidence="1" id="KW-0677">Repeat</keyword>
<organism evidence="2 3">
    <name type="scientific">Ilex paraguariensis</name>
    <name type="common">yerba mate</name>
    <dbReference type="NCBI Taxonomy" id="185542"/>
    <lineage>
        <taxon>Eukaryota</taxon>
        <taxon>Viridiplantae</taxon>
        <taxon>Streptophyta</taxon>
        <taxon>Embryophyta</taxon>
        <taxon>Tracheophyta</taxon>
        <taxon>Spermatophyta</taxon>
        <taxon>Magnoliopsida</taxon>
        <taxon>eudicotyledons</taxon>
        <taxon>Gunneridae</taxon>
        <taxon>Pentapetalae</taxon>
        <taxon>asterids</taxon>
        <taxon>campanulids</taxon>
        <taxon>Aquifoliales</taxon>
        <taxon>Aquifoliaceae</taxon>
        <taxon>Ilex</taxon>
    </lineage>
</organism>
<dbReference type="PANTHER" id="PTHR43215:SF15">
    <property type="entry name" value="PROTEIN ACCUMULATION AND REPLICATION OF CHLOROPLASTS 3, CHLOROPLASTIC"/>
    <property type="match status" value="1"/>
</dbReference>
<protein>
    <submittedName>
        <fullName evidence="2">Uncharacterized protein</fullName>
    </submittedName>
</protein>
<sequence length="429" mass="47610">TNLIVTTLITVGFSGRETSHKNSIFSRLAEHFPFIFNLLGKHHPQSHNTKENYSPERSCLSEMINRLESTELPNIVPVDGTAEGFGIYSAELQMLLSNSGDEIYPFRGHDCSSEQSEAEFLEASADSSMAYDRNTGGAPTFQREMLLRHDMGPGNHFAQEWATKGATDSGATRVLDSPMLYRLPIGVKPSELKDGPNVSNTSDHPEKTIINDIKAQPQVTPSMPLDPPTDAGFEAVMDIFNNTSVLLKGDNTNVSKKQGVLSVRAASMLEAERNSQKKWSPVVEMKYRGGIYNGRCQGGLPEGKGRVSFGDGSVYNGMWRYGKRSGLGTFYFSNGDVFQGSWRDDAMHGKGWLYFRTGDRWFVNFWKGKANGEGRFYSKLGDVFFGHFKDGWRHGHFLCINVNAARCLEIWDEGVLVSRKQLDSDAGAG</sequence>
<accession>A0ABC8TUJ5</accession>
<dbReference type="PANTHER" id="PTHR43215">
    <property type="entry name" value="RADIAL SPOKE HEAD 1 HOMOLOG"/>
    <property type="match status" value="1"/>
</dbReference>
<dbReference type="EMBL" id="CAUOFW020006081">
    <property type="protein sequence ID" value="CAK9172870.1"/>
    <property type="molecule type" value="Genomic_DNA"/>
</dbReference>
<gene>
    <name evidence="2" type="ORF">ILEXP_LOCUS42556</name>
</gene>
<evidence type="ECO:0000256" key="1">
    <source>
        <dbReference type="ARBA" id="ARBA00022737"/>
    </source>
</evidence>
<keyword evidence="3" id="KW-1185">Reference proteome</keyword>
<evidence type="ECO:0000313" key="3">
    <source>
        <dbReference type="Proteomes" id="UP001642360"/>
    </source>
</evidence>
<dbReference type="InterPro" id="IPR003409">
    <property type="entry name" value="MORN"/>
</dbReference>
<comment type="caution">
    <text evidence="2">The sequence shown here is derived from an EMBL/GenBank/DDBJ whole genome shotgun (WGS) entry which is preliminary data.</text>
</comment>
<dbReference type="Gene3D" id="2.20.110.10">
    <property type="entry name" value="Histone H3 K4-specific methyltransferase SET7/9 N-terminal domain"/>
    <property type="match status" value="2"/>
</dbReference>
<name>A0ABC8TUJ5_9AQUA</name>
<evidence type="ECO:0000313" key="2">
    <source>
        <dbReference type="EMBL" id="CAK9172870.1"/>
    </source>
</evidence>
<dbReference type="SUPFAM" id="SSF82185">
    <property type="entry name" value="Histone H3 K4-specific methyltransferase SET7/9 N-terminal domain"/>
    <property type="match status" value="1"/>
</dbReference>
<dbReference type="GO" id="GO:0016020">
    <property type="term" value="C:membrane"/>
    <property type="evidence" value="ECO:0007669"/>
    <property type="project" value="UniProtKB-ARBA"/>
</dbReference>
<dbReference type="AlphaFoldDB" id="A0ABC8TUJ5"/>
<proteinExistence type="predicted"/>
<dbReference type="Pfam" id="PF02493">
    <property type="entry name" value="MORN"/>
    <property type="match status" value="4"/>
</dbReference>